<keyword evidence="8" id="KW-1185">Reference proteome</keyword>
<evidence type="ECO:0000256" key="3">
    <source>
        <dbReference type="ARBA" id="ARBA00022989"/>
    </source>
</evidence>
<dbReference type="GO" id="GO:0016020">
    <property type="term" value="C:membrane"/>
    <property type="evidence" value="ECO:0007669"/>
    <property type="project" value="UniProtKB-SubCell"/>
</dbReference>
<reference evidence="8" key="1">
    <citation type="submission" date="2016-10" db="EMBL/GenBank/DDBJ databases">
        <authorList>
            <person name="Varghese N."/>
            <person name="Submissions S."/>
        </authorList>
    </citation>
    <scope>NUCLEOTIDE SEQUENCE [LARGE SCALE GENOMIC DNA]</scope>
    <source>
        <strain evidence="8">DSM 6150</strain>
    </source>
</reference>
<keyword evidence="4 5" id="KW-0472">Membrane</keyword>
<dbReference type="STRING" id="83765.SAMN05660284_01456"/>
<dbReference type="RefSeq" id="WP_091193602.1">
    <property type="nucleotide sequence ID" value="NZ_FOVE01000009.1"/>
</dbReference>
<evidence type="ECO:0000256" key="5">
    <source>
        <dbReference type="SAM" id="Phobius"/>
    </source>
</evidence>
<keyword evidence="2 5" id="KW-0812">Transmembrane</keyword>
<evidence type="ECO:0000313" key="8">
    <source>
        <dbReference type="Proteomes" id="UP000242869"/>
    </source>
</evidence>
<feature type="transmembrane region" description="Helical" evidence="5">
    <location>
        <begin position="188"/>
        <end position="213"/>
    </location>
</feature>
<evidence type="ECO:0000256" key="4">
    <source>
        <dbReference type="ARBA" id="ARBA00023136"/>
    </source>
</evidence>
<dbReference type="PANTHER" id="PTHR43021:SF2">
    <property type="entry name" value="CATION_H+ EXCHANGER DOMAIN-CONTAINING PROTEIN"/>
    <property type="match status" value="1"/>
</dbReference>
<dbReference type="EMBL" id="FOVE01000009">
    <property type="protein sequence ID" value="SFN42901.1"/>
    <property type="molecule type" value="Genomic_DNA"/>
</dbReference>
<evidence type="ECO:0000259" key="6">
    <source>
        <dbReference type="Pfam" id="PF00999"/>
    </source>
</evidence>
<keyword evidence="3 5" id="KW-1133">Transmembrane helix</keyword>
<sequence>MTEALMITLTGIAWPAALAIAWIAGELGYRWFSLPRISSYGIAGFFMAASQGGFLADPSGSAVAQLADFAFALILFELGYRINLRWLQANPWLGVTSLAEAAGTFIAVFLLAQAFSMPMMPALLLAALAMSTSPAALLRVANELKSSGQVTERMLHLSAFNCVLAVIVFRIIIGYWMLADSGSVFLGIWNSVVVLVASAGLGALFGIATPGFLRSIGNVDKNATVTFALAALLLTAVSHAFKFSPILAALAFGLVSRHRRVVLSQAHRNFGALGDLLTVLLFVFVTASLEWKQVILGIELALPVVLVRLAVKTIATTAFARLGGITWRKGALTGLAMMPMSVFVILLLEQARHLEIGALEQVSGVAAIALLLEVLGPILTQRALIWAKETHHTEEH</sequence>
<dbReference type="Gene3D" id="1.20.1530.20">
    <property type="match status" value="1"/>
</dbReference>
<organism evidence="7 8">
    <name type="scientific">Formivibrio citricus</name>
    <dbReference type="NCBI Taxonomy" id="83765"/>
    <lineage>
        <taxon>Bacteria</taxon>
        <taxon>Pseudomonadati</taxon>
        <taxon>Pseudomonadota</taxon>
        <taxon>Betaproteobacteria</taxon>
        <taxon>Neisseriales</taxon>
        <taxon>Chitinibacteraceae</taxon>
        <taxon>Formivibrio</taxon>
    </lineage>
</organism>
<feature type="transmembrane region" description="Helical" evidence="5">
    <location>
        <begin position="294"/>
        <end position="311"/>
    </location>
</feature>
<feature type="transmembrane region" description="Helical" evidence="5">
    <location>
        <begin position="6"/>
        <end position="25"/>
    </location>
</feature>
<feature type="transmembrane region" description="Helical" evidence="5">
    <location>
        <begin position="331"/>
        <end position="348"/>
    </location>
</feature>
<feature type="transmembrane region" description="Helical" evidence="5">
    <location>
        <begin position="154"/>
        <end position="176"/>
    </location>
</feature>
<dbReference type="InterPro" id="IPR006153">
    <property type="entry name" value="Cation/H_exchanger_TM"/>
</dbReference>
<dbReference type="GO" id="GO:1902600">
    <property type="term" value="P:proton transmembrane transport"/>
    <property type="evidence" value="ECO:0007669"/>
    <property type="project" value="InterPro"/>
</dbReference>
<evidence type="ECO:0000256" key="2">
    <source>
        <dbReference type="ARBA" id="ARBA00022692"/>
    </source>
</evidence>
<dbReference type="InterPro" id="IPR038770">
    <property type="entry name" value="Na+/solute_symporter_sf"/>
</dbReference>
<dbReference type="OrthoDB" id="8617652at2"/>
<evidence type="ECO:0000313" key="7">
    <source>
        <dbReference type="EMBL" id="SFN42901.1"/>
    </source>
</evidence>
<dbReference type="Pfam" id="PF00999">
    <property type="entry name" value="Na_H_Exchanger"/>
    <property type="match status" value="1"/>
</dbReference>
<protein>
    <submittedName>
        <fullName evidence="7">Kef-type K+ transport system, membrane component KefB</fullName>
    </submittedName>
</protein>
<feature type="domain" description="Cation/H+ exchanger transmembrane" evidence="6">
    <location>
        <begin position="20"/>
        <end position="380"/>
    </location>
</feature>
<comment type="subcellular location">
    <subcellularLocation>
        <location evidence="1">Membrane</location>
        <topology evidence="1">Multi-pass membrane protein</topology>
    </subcellularLocation>
</comment>
<dbReference type="AlphaFoldDB" id="A0A1I4YY21"/>
<feature type="transmembrane region" description="Helical" evidence="5">
    <location>
        <begin position="270"/>
        <end position="287"/>
    </location>
</feature>
<dbReference type="PANTHER" id="PTHR43021">
    <property type="entry name" value="NA(+)/H(+) ANTIPORTER-RELATED"/>
    <property type="match status" value="1"/>
</dbReference>
<accession>A0A1I4YY21</accession>
<dbReference type="GO" id="GO:0015297">
    <property type="term" value="F:antiporter activity"/>
    <property type="evidence" value="ECO:0007669"/>
    <property type="project" value="InterPro"/>
</dbReference>
<gene>
    <name evidence="7" type="ORF">SAMN05660284_01456</name>
</gene>
<evidence type="ECO:0000256" key="1">
    <source>
        <dbReference type="ARBA" id="ARBA00004141"/>
    </source>
</evidence>
<dbReference type="Proteomes" id="UP000242869">
    <property type="component" value="Unassembled WGS sequence"/>
</dbReference>
<feature type="transmembrane region" description="Helical" evidence="5">
    <location>
        <begin position="37"/>
        <end position="56"/>
    </location>
</feature>
<feature type="transmembrane region" description="Helical" evidence="5">
    <location>
        <begin position="92"/>
        <end position="116"/>
    </location>
</feature>
<name>A0A1I4YY21_9NEIS</name>
<feature type="transmembrane region" description="Helical" evidence="5">
    <location>
        <begin position="225"/>
        <end position="250"/>
    </location>
</feature>
<feature type="transmembrane region" description="Helical" evidence="5">
    <location>
        <begin position="62"/>
        <end position="80"/>
    </location>
</feature>
<proteinExistence type="predicted"/>